<dbReference type="PROSITE" id="PS50237">
    <property type="entry name" value="HECT"/>
    <property type="match status" value="1"/>
</dbReference>
<evidence type="ECO:0000256" key="2">
    <source>
        <dbReference type="ARBA" id="ARBA00004906"/>
    </source>
</evidence>
<dbReference type="OrthoDB" id="8068875at2759"/>
<dbReference type="SMART" id="SM00119">
    <property type="entry name" value="HECTc"/>
    <property type="match status" value="1"/>
</dbReference>
<dbReference type="Gene3D" id="3.90.1750.10">
    <property type="entry name" value="Hect, E3 ligase catalytic domains"/>
    <property type="match status" value="1"/>
</dbReference>
<dbReference type="InterPro" id="IPR044611">
    <property type="entry name" value="E3A/B/C-like"/>
</dbReference>
<dbReference type="AlphaFoldDB" id="A0A164XJI9"/>
<dbReference type="FunFam" id="3.30.2160.10:FF:000002">
    <property type="entry name" value="Putative Ubiquitin-protein ligase E3C"/>
    <property type="match status" value="1"/>
</dbReference>
<dbReference type="PANTHER" id="PTHR45700">
    <property type="entry name" value="UBIQUITIN-PROTEIN LIGASE E3C"/>
    <property type="match status" value="1"/>
</dbReference>
<dbReference type="SUPFAM" id="SSF56204">
    <property type="entry name" value="Hect, E3 ligase catalytic domain"/>
    <property type="match status" value="1"/>
</dbReference>
<comment type="pathway">
    <text evidence="2">Protein modification; protein ubiquitination.</text>
</comment>
<evidence type="ECO:0000256" key="3">
    <source>
        <dbReference type="ARBA" id="ARBA00012485"/>
    </source>
</evidence>
<dbReference type="EC" id="2.3.2.26" evidence="3"/>
<dbReference type="STRING" id="1314777.A0A164XJI9"/>
<proteinExistence type="predicted"/>
<sequence length="1008" mass="113458">MIPFLGDSGRRRNINLGGKTAASHASILDQAKTQRLERETQRRKYESAIKVQAWYRGRSEARRAKAQMQRDFDAGTSPHAGARYLALFGQEDEYRLNAWSLAVIKGGDAALFGPFTTGDAGSWQILLQRLALVLLRTVSRSPESPSALNYLKILDALLSVSTFKKALPFNGENLCLQITSYLLRHDFFRLIREGYLHVPPERKTAPFLPPWTALALSPLSTFSNPSDFANCLIQFLGHVLTVPLIPNRLPLPSVTYLAIHLPISRLDQLPLPEFLTSFPSLEWRAHLIANLSTFAYPRFSKVSGPVIQAYLSLISGLMETLPLGCFEIEKAKKADRWGAEEPDTDDDEIPVAVQVTSFELTPSIASLRLDQRTLNRLQAIQSPAHLQPLLAASSKHPSTRIALCNFILNLCDLMPSKRNNVLGSMAATGSGGLIREIYRGWVRVAPLGKDESTRTWNPQLTPSWVTLLILTELFNHILLTMGDDEFFASAAPNATGARNPLTLDEVVAFSRQLLNVVFALFTELDQRGLQQQGIRGLRMTWEMIRERGTQCLQAIHSRDSRRPFVPTDHWLRTGEMDLKTFVEAALCVAEEDDLVAGARTLTKRQLALLSPRLGILNNIPFAIPFDTRVSIFRRFVANDQAKHPTDPFDRRASRTRVSVRRGKIAQDGFDHLADADLKGEVQISFIDQFGNEEAGIDGGGVFKEFLTSLSKEVFDSDRGLWLETGQRELYPNPHSYATEPHSLNWFRFVGRILGKALYEGILVDIAFAPFFLAKWLKKQSFLDDLASLDPELYRGLIHLKHDPNPEALSLDFTVTLEELGVARTIDLIPDGSNIPVTRQNRLQYIYLVSNFHLNKKIRLQCEAFFDGLASMVDPKWLRMFNQQELQLLVSGANSPIDIDDLRENTQYGGVYDDDEETIRLFWKVLKSFDQDQCRALLRFVTSCSRPPLLGFKELYPKFCIRDSSNDESRLPTSSTCVNLLKLPRYKSEAILRQKILQAVTSGAGFDLS</sequence>
<dbReference type="EMBL" id="KV419400">
    <property type="protein sequence ID" value="KZS96045.1"/>
    <property type="molecule type" value="Genomic_DNA"/>
</dbReference>
<gene>
    <name evidence="8" type="ORF">SISNIDRAFT_408179</name>
</gene>
<evidence type="ECO:0000313" key="9">
    <source>
        <dbReference type="Proteomes" id="UP000076722"/>
    </source>
</evidence>
<dbReference type="Pfam" id="PF00632">
    <property type="entry name" value="HECT"/>
    <property type="match status" value="1"/>
</dbReference>
<evidence type="ECO:0000259" key="7">
    <source>
        <dbReference type="PROSITE" id="PS50237"/>
    </source>
</evidence>
<dbReference type="InterPro" id="IPR000569">
    <property type="entry name" value="HECT_dom"/>
</dbReference>
<dbReference type="Gene3D" id="3.30.2410.10">
    <property type="entry name" value="Hect, E3 ligase catalytic domain"/>
    <property type="match status" value="1"/>
</dbReference>
<dbReference type="PROSITE" id="PS50096">
    <property type="entry name" value="IQ"/>
    <property type="match status" value="1"/>
</dbReference>
<organism evidence="8 9">
    <name type="scientific">Sistotremastrum niveocremeum HHB9708</name>
    <dbReference type="NCBI Taxonomy" id="1314777"/>
    <lineage>
        <taxon>Eukaryota</taxon>
        <taxon>Fungi</taxon>
        <taxon>Dikarya</taxon>
        <taxon>Basidiomycota</taxon>
        <taxon>Agaricomycotina</taxon>
        <taxon>Agaricomycetes</taxon>
        <taxon>Sistotremastrales</taxon>
        <taxon>Sistotremastraceae</taxon>
        <taxon>Sertulicium</taxon>
        <taxon>Sertulicium niveocremeum</taxon>
    </lineage>
</organism>
<keyword evidence="9" id="KW-1185">Reference proteome</keyword>
<protein>
    <recommendedName>
        <fullName evidence="3">HECT-type E3 ubiquitin transferase</fullName>
        <ecNumber evidence="3">2.3.2.26</ecNumber>
    </recommendedName>
</protein>
<dbReference type="GO" id="GO:0000209">
    <property type="term" value="P:protein polyubiquitination"/>
    <property type="evidence" value="ECO:0007669"/>
    <property type="project" value="InterPro"/>
</dbReference>
<keyword evidence="5 6" id="KW-0833">Ubl conjugation pathway</keyword>
<evidence type="ECO:0000256" key="4">
    <source>
        <dbReference type="ARBA" id="ARBA00022679"/>
    </source>
</evidence>
<dbReference type="CDD" id="cd00078">
    <property type="entry name" value="HECTc"/>
    <property type="match status" value="1"/>
</dbReference>
<dbReference type="Proteomes" id="UP000076722">
    <property type="component" value="Unassembled WGS sequence"/>
</dbReference>
<reference evidence="8 9" key="1">
    <citation type="journal article" date="2016" name="Mol. Biol. Evol.">
        <title>Comparative Genomics of Early-Diverging Mushroom-Forming Fungi Provides Insights into the Origins of Lignocellulose Decay Capabilities.</title>
        <authorList>
            <person name="Nagy L.G."/>
            <person name="Riley R."/>
            <person name="Tritt A."/>
            <person name="Adam C."/>
            <person name="Daum C."/>
            <person name="Floudas D."/>
            <person name="Sun H."/>
            <person name="Yadav J.S."/>
            <person name="Pangilinan J."/>
            <person name="Larsson K.H."/>
            <person name="Matsuura K."/>
            <person name="Barry K."/>
            <person name="Labutti K."/>
            <person name="Kuo R."/>
            <person name="Ohm R.A."/>
            <person name="Bhattacharya S.S."/>
            <person name="Shirouzu T."/>
            <person name="Yoshinaga Y."/>
            <person name="Martin F.M."/>
            <person name="Grigoriev I.V."/>
            <person name="Hibbett D.S."/>
        </authorList>
    </citation>
    <scope>NUCLEOTIDE SEQUENCE [LARGE SCALE GENOMIC DNA]</scope>
    <source>
        <strain evidence="8 9">HHB9708</strain>
    </source>
</reference>
<accession>A0A164XJI9</accession>
<evidence type="ECO:0000256" key="6">
    <source>
        <dbReference type="PROSITE-ProRule" id="PRU00104"/>
    </source>
</evidence>
<dbReference type="FunFam" id="3.30.2410.10:FF:000017">
    <property type="entry name" value="E3 ubiquitin-protein ligase UPL7"/>
    <property type="match status" value="1"/>
</dbReference>
<evidence type="ECO:0000256" key="1">
    <source>
        <dbReference type="ARBA" id="ARBA00000885"/>
    </source>
</evidence>
<evidence type="ECO:0000313" key="8">
    <source>
        <dbReference type="EMBL" id="KZS96045.1"/>
    </source>
</evidence>
<dbReference type="GO" id="GO:0061630">
    <property type="term" value="F:ubiquitin protein ligase activity"/>
    <property type="evidence" value="ECO:0007669"/>
    <property type="project" value="UniProtKB-EC"/>
</dbReference>
<dbReference type="GO" id="GO:0006511">
    <property type="term" value="P:ubiquitin-dependent protein catabolic process"/>
    <property type="evidence" value="ECO:0007669"/>
    <property type="project" value="TreeGrafter"/>
</dbReference>
<dbReference type="Gene3D" id="3.30.2160.10">
    <property type="entry name" value="Hect, E3 ligase catalytic domain"/>
    <property type="match status" value="1"/>
</dbReference>
<keyword evidence="4" id="KW-0808">Transferase</keyword>
<feature type="domain" description="HECT" evidence="7">
    <location>
        <begin position="673"/>
        <end position="1008"/>
    </location>
</feature>
<dbReference type="PANTHER" id="PTHR45700:SF2">
    <property type="entry name" value="UBIQUITIN-PROTEIN LIGASE E3C"/>
    <property type="match status" value="1"/>
</dbReference>
<comment type="catalytic activity">
    <reaction evidence="1">
        <text>S-ubiquitinyl-[E2 ubiquitin-conjugating enzyme]-L-cysteine + [acceptor protein]-L-lysine = [E2 ubiquitin-conjugating enzyme]-L-cysteine + N(6)-ubiquitinyl-[acceptor protein]-L-lysine.</text>
        <dbReference type="EC" id="2.3.2.26"/>
    </reaction>
</comment>
<feature type="active site" description="Glycyl thioester intermediate" evidence="6">
    <location>
        <position position="976"/>
    </location>
</feature>
<dbReference type="InterPro" id="IPR035983">
    <property type="entry name" value="Hect_E3_ubiquitin_ligase"/>
</dbReference>
<name>A0A164XJI9_9AGAM</name>
<evidence type="ECO:0000256" key="5">
    <source>
        <dbReference type="ARBA" id="ARBA00022786"/>
    </source>
</evidence>